<protein>
    <recommendedName>
        <fullName evidence="3">Phasin domain-containing protein</fullName>
    </recommendedName>
</protein>
<proteinExistence type="predicted"/>
<gene>
    <name evidence="1" type="ORF">OUZ56_005802</name>
</gene>
<accession>A0ABQ9YTV5</accession>
<dbReference type="EMBL" id="JAOYFB010000001">
    <property type="protein sequence ID" value="KAK4004059.1"/>
    <property type="molecule type" value="Genomic_DNA"/>
</dbReference>
<sequence length="141" mass="15263">MNSISKNSPETALNTNPNNFNARKFGKYATQCGLSSMECPWPADVGVLSTMSSKMTQGLDRAGYTALFNHMAQQTAIEVLGLKNMVAQARAIYGKWGQVVDNLMADYDNWLTTNNTVTALAATIPATHAASIQLVRGLTFD</sequence>
<name>A0ABQ9YTV5_9CRUS</name>
<keyword evidence="2" id="KW-1185">Reference proteome</keyword>
<comment type="caution">
    <text evidence="1">The sequence shown here is derived from an EMBL/GenBank/DDBJ whole genome shotgun (WGS) entry which is preliminary data.</text>
</comment>
<evidence type="ECO:0000313" key="2">
    <source>
        <dbReference type="Proteomes" id="UP001234178"/>
    </source>
</evidence>
<dbReference type="Proteomes" id="UP001234178">
    <property type="component" value="Unassembled WGS sequence"/>
</dbReference>
<organism evidence="1 2">
    <name type="scientific">Daphnia magna</name>
    <dbReference type="NCBI Taxonomy" id="35525"/>
    <lineage>
        <taxon>Eukaryota</taxon>
        <taxon>Metazoa</taxon>
        <taxon>Ecdysozoa</taxon>
        <taxon>Arthropoda</taxon>
        <taxon>Crustacea</taxon>
        <taxon>Branchiopoda</taxon>
        <taxon>Diplostraca</taxon>
        <taxon>Cladocera</taxon>
        <taxon>Anomopoda</taxon>
        <taxon>Daphniidae</taxon>
        <taxon>Daphnia</taxon>
    </lineage>
</organism>
<evidence type="ECO:0008006" key="3">
    <source>
        <dbReference type="Google" id="ProtNLM"/>
    </source>
</evidence>
<evidence type="ECO:0000313" key="1">
    <source>
        <dbReference type="EMBL" id="KAK4004059.1"/>
    </source>
</evidence>
<reference evidence="1 2" key="1">
    <citation type="journal article" date="2023" name="Nucleic Acids Res.">
        <title>The hologenome of Daphnia magna reveals possible DNA methylation and microbiome-mediated evolution of the host genome.</title>
        <authorList>
            <person name="Chaturvedi A."/>
            <person name="Li X."/>
            <person name="Dhandapani V."/>
            <person name="Marshall H."/>
            <person name="Kissane S."/>
            <person name="Cuenca-Cambronero M."/>
            <person name="Asole G."/>
            <person name="Calvet F."/>
            <person name="Ruiz-Romero M."/>
            <person name="Marangio P."/>
            <person name="Guigo R."/>
            <person name="Rago D."/>
            <person name="Mirbahai L."/>
            <person name="Eastwood N."/>
            <person name="Colbourne J.K."/>
            <person name="Zhou J."/>
            <person name="Mallon E."/>
            <person name="Orsini L."/>
        </authorList>
    </citation>
    <scope>NUCLEOTIDE SEQUENCE [LARGE SCALE GENOMIC DNA]</scope>
    <source>
        <strain evidence="1">LRV0_1</strain>
    </source>
</reference>